<reference evidence="3 4" key="2">
    <citation type="journal article" date="2008" name="Int. J. Syst. Evol. Microbiol.">
        <title>Methanocella paludicola gen. nov., sp. nov., a methane-producing archaeon, the first isolate of the lineage 'Rice Cluster I', and proposal of the new archaeal order Methanocellales ord. nov.</title>
        <authorList>
            <person name="Sakai S."/>
            <person name="Imachi H."/>
            <person name="Hanada S."/>
            <person name="Ohashi A."/>
            <person name="Harada H."/>
            <person name="Kamagata Y."/>
        </authorList>
    </citation>
    <scope>NUCLEOTIDE SEQUENCE [LARGE SCALE GENOMIC DNA]</scope>
    <source>
        <strain evidence="4">DSM 17711 / JCM 13418 / NBRC 101707 / SANAE</strain>
    </source>
</reference>
<dbReference type="GeneID" id="8680910"/>
<keyword evidence="2" id="KW-0472">Membrane</keyword>
<proteinExistence type="predicted"/>
<organism evidence="3 4">
    <name type="scientific">Methanocella paludicola (strain DSM 17711 / JCM 13418 / NBRC 101707 / SANAE)</name>
    <dbReference type="NCBI Taxonomy" id="304371"/>
    <lineage>
        <taxon>Archaea</taxon>
        <taxon>Methanobacteriati</taxon>
        <taxon>Methanobacteriota</taxon>
        <taxon>Stenosarchaea group</taxon>
        <taxon>Methanomicrobia</taxon>
        <taxon>Methanocellales</taxon>
        <taxon>Methanocellaceae</taxon>
        <taxon>Methanocella</taxon>
    </lineage>
</organism>
<feature type="compositionally biased region" description="Low complexity" evidence="1">
    <location>
        <begin position="206"/>
        <end position="215"/>
    </location>
</feature>
<evidence type="ECO:0000256" key="1">
    <source>
        <dbReference type="SAM" id="MobiDB-lite"/>
    </source>
</evidence>
<protein>
    <submittedName>
        <fullName evidence="3">Uncharacterized protein</fullName>
    </submittedName>
</protein>
<dbReference type="Proteomes" id="UP000001882">
    <property type="component" value="Chromosome"/>
</dbReference>
<keyword evidence="2" id="KW-0812">Transmembrane</keyword>
<dbReference type="InParanoid" id="D1YWX9"/>
<feature type="transmembrane region" description="Helical" evidence="2">
    <location>
        <begin position="295"/>
        <end position="317"/>
    </location>
</feature>
<reference evidence="3 4" key="1">
    <citation type="journal article" date="2007" name="Appl. Environ. Microbiol.">
        <title>Isolation of key methanogens for global methane emission from rice paddy fields: a novel isolate affiliated with the clone cluster rice cluster I.</title>
        <authorList>
            <person name="Sakai S."/>
            <person name="Imachi H."/>
            <person name="Sekiguchi Y."/>
            <person name="Ohashi A."/>
            <person name="Harada H."/>
            <person name="Kamagata Y."/>
        </authorList>
    </citation>
    <scope>NUCLEOTIDE SEQUENCE [LARGE SCALE GENOMIC DNA]</scope>
    <source>
        <strain evidence="4">DSM 17711 / JCM 13418 / NBRC 101707 / SANAE</strain>
    </source>
</reference>
<dbReference type="AlphaFoldDB" id="D1YWX9"/>
<dbReference type="EMBL" id="AP011532">
    <property type="protein sequence ID" value="BAI60951.1"/>
    <property type="molecule type" value="Genomic_DNA"/>
</dbReference>
<sequence length="319" mass="32245">MEKNTQQVLLPALVVVIIFVILGQWAPIANSQTVQIISASPGQTVSYQGQGSPNSQVTMEVSATISVGVSNNHYVSHMNGVNIPGGSRFSISASPVDSLTISGSISGLPFSTSIQGNVNGHTGSASLSNIPAGTYSITVSGIANGSGPVSVTVRASQPQNVGADGTFKASISTSGLPVAVYSVKQNSQEVARVYLGVQAPATPTPTATITVTPSPNGTITPVPSITPGMNTTITPEPVKITPTPMPNQGNNTFLGIQLPSFNLFGGSPSASGSPSAQPPGTEAVAGGQESTVTTILIYIGAIVAGLLIGYAVVFLAFKK</sequence>
<dbReference type="KEGG" id="mpd:MCP_0879"/>
<keyword evidence="2" id="KW-1133">Transmembrane helix</keyword>
<evidence type="ECO:0000313" key="3">
    <source>
        <dbReference type="EMBL" id="BAI60951.1"/>
    </source>
</evidence>
<name>D1YWX9_METPS</name>
<accession>D1YWX9</accession>
<feature type="compositionally biased region" description="Polar residues" evidence="1">
    <location>
        <begin position="216"/>
        <end position="230"/>
    </location>
</feature>
<dbReference type="RefSeq" id="WP_012899630.1">
    <property type="nucleotide sequence ID" value="NC_013665.1"/>
</dbReference>
<evidence type="ECO:0000256" key="2">
    <source>
        <dbReference type="SAM" id="Phobius"/>
    </source>
</evidence>
<dbReference type="eggNOG" id="arCOG03961">
    <property type="taxonomic scope" value="Archaea"/>
</dbReference>
<gene>
    <name evidence="3" type="ordered locus">MCP_0879</name>
</gene>
<reference evidence="4" key="3">
    <citation type="journal article" date="2011" name="PLoS ONE">
        <title>Genome sequence of a mesophilic hydrogenotrophic methanogen Methanocella paludicola, the first cultivated representative of the order Methanocellales.</title>
        <authorList>
            <person name="Sakai S."/>
            <person name="Takaki Y."/>
            <person name="Shimamura S."/>
            <person name="Sekine M."/>
            <person name="Tajima T."/>
            <person name="Kosugi H."/>
            <person name="Ichikawa N."/>
            <person name="Tasumi E."/>
            <person name="Hiraki A.T."/>
            <person name="Shimizu A."/>
            <person name="Kato Y."/>
            <person name="Nishiko R."/>
            <person name="Mori K."/>
            <person name="Fujita N."/>
            <person name="Imachi H."/>
            <person name="Takai K."/>
        </authorList>
    </citation>
    <scope>NUCLEOTIDE SEQUENCE [LARGE SCALE GENOMIC DNA]</scope>
    <source>
        <strain evidence="4">DSM 17711 / JCM 13418 / NBRC 101707 / SANAE</strain>
    </source>
</reference>
<dbReference type="STRING" id="304371.MCP_0879"/>
<feature type="region of interest" description="Disordered" evidence="1">
    <location>
        <begin position="206"/>
        <end position="230"/>
    </location>
</feature>
<dbReference type="OrthoDB" id="103676at2157"/>
<evidence type="ECO:0000313" key="4">
    <source>
        <dbReference type="Proteomes" id="UP000001882"/>
    </source>
</evidence>
<keyword evidence="4" id="KW-1185">Reference proteome</keyword>